<protein>
    <submittedName>
        <fullName evidence="1">Uncharacterized protein</fullName>
    </submittedName>
</protein>
<dbReference type="EMBL" id="BPLR01011743">
    <property type="protein sequence ID" value="GIY48702.1"/>
    <property type="molecule type" value="Genomic_DNA"/>
</dbReference>
<name>A0AAV4TV16_CAEEX</name>
<accession>A0AAV4TV16</accession>
<gene>
    <name evidence="1" type="ORF">CEXT_81701</name>
</gene>
<sequence length="470" mass="50489">MTLGLRQPRLTWLQRTRGPGPLISAGPPGRPGGHRGEGLFKGYSIVSHLVSPCFLTLCVCSLPCLTLLPHLVCLFSPLSHLASSPCVSVLPSTLSHLCLFLSVLCVCSSLVSSCFLTLCVCSFPCLTLLPHLVCLFSPLSHLASSPCVSVLSLCLTFASSPCVSVLSLVSPCFLTLCVCSLSLVSPCVSVLSPCLTFCFLTLCVCSLPCLTLLPHLVCLFSPCLTLLPHLVCLFSPLSHLASSPCVSVLSLVLSHLVCLFSPLSHLASSPCVSVLSLVSPCFLTFVCLFSPLCVVSPCFLTLCACSLPCLTLLPHLVCLFSPCVCVSSLQKRKGHHGGFSIVILIWPELESDAFFQQLRVISHSKEGESIDPWAQEDNLTLDILEQKNAIMRTIHFFFFFICSVAPCSELERRAGQTPWLMTSSKGVTRPQMILTCYLDIISAAQVLGVMASPGQGWAPANVLLNADLIF</sequence>
<dbReference type="AlphaFoldDB" id="A0AAV4TV16"/>
<comment type="caution">
    <text evidence="1">The sequence shown here is derived from an EMBL/GenBank/DDBJ whole genome shotgun (WGS) entry which is preliminary data.</text>
</comment>
<dbReference type="Proteomes" id="UP001054945">
    <property type="component" value="Unassembled WGS sequence"/>
</dbReference>
<reference evidence="1 2" key="1">
    <citation type="submission" date="2021-06" db="EMBL/GenBank/DDBJ databases">
        <title>Caerostris extrusa draft genome.</title>
        <authorList>
            <person name="Kono N."/>
            <person name="Arakawa K."/>
        </authorList>
    </citation>
    <scope>NUCLEOTIDE SEQUENCE [LARGE SCALE GENOMIC DNA]</scope>
</reference>
<evidence type="ECO:0000313" key="1">
    <source>
        <dbReference type="EMBL" id="GIY48702.1"/>
    </source>
</evidence>
<keyword evidence="2" id="KW-1185">Reference proteome</keyword>
<organism evidence="1 2">
    <name type="scientific">Caerostris extrusa</name>
    <name type="common">Bark spider</name>
    <name type="synonym">Caerostris bankana</name>
    <dbReference type="NCBI Taxonomy" id="172846"/>
    <lineage>
        <taxon>Eukaryota</taxon>
        <taxon>Metazoa</taxon>
        <taxon>Ecdysozoa</taxon>
        <taxon>Arthropoda</taxon>
        <taxon>Chelicerata</taxon>
        <taxon>Arachnida</taxon>
        <taxon>Araneae</taxon>
        <taxon>Araneomorphae</taxon>
        <taxon>Entelegynae</taxon>
        <taxon>Araneoidea</taxon>
        <taxon>Araneidae</taxon>
        <taxon>Caerostris</taxon>
    </lineage>
</organism>
<evidence type="ECO:0000313" key="2">
    <source>
        <dbReference type="Proteomes" id="UP001054945"/>
    </source>
</evidence>
<proteinExistence type="predicted"/>